<dbReference type="EMBL" id="JAIWYP010000008">
    <property type="protein sequence ID" value="KAH3785511.1"/>
    <property type="molecule type" value="Genomic_DNA"/>
</dbReference>
<comment type="caution">
    <text evidence="1">The sequence shown here is derived from an EMBL/GenBank/DDBJ whole genome shotgun (WGS) entry which is preliminary data.</text>
</comment>
<reference evidence="1" key="1">
    <citation type="journal article" date="2019" name="bioRxiv">
        <title>The Genome of the Zebra Mussel, Dreissena polymorpha: A Resource for Invasive Species Research.</title>
        <authorList>
            <person name="McCartney M.A."/>
            <person name="Auch B."/>
            <person name="Kono T."/>
            <person name="Mallez S."/>
            <person name="Zhang Y."/>
            <person name="Obille A."/>
            <person name="Becker A."/>
            <person name="Abrahante J.E."/>
            <person name="Garbe J."/>
            <person name="Badalamenti J.P."/>
            <person name="Herman A."/>
            <person name="Mangelson H."/>
            <person name="Liachko I."/>
            <person name="Sullivan S."/>
            <person name="Sone E.D."/>
            <person name="Koren S."/>
            <person name="Silverstein K.A.T."/>
            <person name="Beckman K.B."/>
            <person name="Gohl D.M."/>
        </authorList>
    </citation>
    <scope>NUCLEOTIDE SEQUENCE</scope>
    <source>
        <strain evidence="1">Duluth1</strain>
        <tissue evidence="1">Whole animal</tissue>
    </source>
</reference>
<reference evidence="1" key="2">
    <citation type="submission" date="2020-11" db="EMBL/GenBank/DDBJ databases">
        <authorList>
            <person name="McCartney M.A."/>
            <person name="Auch B."/>
            <person name="Kono T."/>
            <person name="Mallez S."/>
            <person name="Becker A."/>
            <person name="Gohl D.M."/>
            <person name="Silverstein K.A.T."/>
            <person name="Koren S."/>
            <person name="Bechman K.B."/>
            <person name="Herman A."/>
            <person name="Abrahante J.E."/>
            <person name="Garbe J."/>
        </authorList>
    </citation>
    <scope>NUCLEOTIDE SEQUENCE</scope>
    <source>
        <strain evidence="1">Duluth1</strain>
        <tissue evidence="1">Whole animal</tissue>
    </source>
</reference>
<dbReference type="Proteomes" id="UP000828390">
    <property type="component" value="Unassembled WGS sequence"/>
</dbReference>
<dbReference type="AlphaFoldDB" id="A0A9D4IRH5"/>
<protein>
    <submittedName>
        <fullName evidence="1">Uncharacterized protein</fullName>
    </submittedName>
</protein>
<evidence type="ECO:0000313" key="1">
    <source>
        <dbReference type="EMBL" id="KAH3785511.1"/>
    </source>
</evidence>
<dbReference type="PANTHER" id="PTHR48465:SF1">
    <property type="entry name" value="PROTEIN SSUH2 HOMOLOG"/>
    <property type="match status" value="1"/>
</dbReference>
<accession>A0A9D4IRH5</accession>
<name>A0A9D4IRH5_DREPO</name>
<keyword evidence="2" id="KW-1185">Reference proteome</keyword>
<proteinExistence type="predicted"/>
<dbReference type="InterPro" id="IPR052789">
    <property type="entry name" value="SSUH2_homolog"/>
</dbReference>
<evidence type="ECO:0000313" key="2">
    <source>
        <dbReference type="Proteomes" id="UP000828390"/>
    </source>
</evidence>
<gene>
    <name evidence="1" type="ORF">DPMN_163602</name>
</gene>
<dbReference type="PANTHER" id="PTHR48465">
    <property type="entry name" value="PROTEIN SSUH2 HOMOLOG"/>
    <property type="match status" value="1"/>
</dbReference>
<sequence length="53" mass="6247">MFTFQRHQVKIIPVTQALYKWKGAYSDFFVYGFEKKVYAPNYPQQCCCGCSIL</sequence>
<organism evidence="1 2">
    <name type="scientific">Dreissena polymorpha</name>
    <name type="common">Zebra mussel</name>
    <name type="synonym">Mytilus polymorpha</name>
    <dbReference type="NCBI Taxonomy" id="45954"/>
    <lineage>
        <taxon>Eukaryota</taxon>
        <taxon>Metazoa</taxon>
        <taxon>Spiralia</taxon>
        <taxon>Lophotrochozoa</taxon>
        <taxon>Mollusca</taxon>
        <taxon>Bivalvia</taxon>
        <taxon>Autobranchia</taxon>
        <taxon>Heteroconchia</taxon>
        <taxon>Euheterodonta</taxon>
        <taxon>Imparidentia</taxon>
        <taxon>Neoheterodontei</taxon>
        <taxon>Myida</taxon>
        <taxon>Dreissenoidea</taxon>
        <taxon>Dreissenidae</taxon>
        <taxon>Dreissena</taxon>
    </lineage>
</organism>